<dbReference type="SUPFAM" id="SSF52283">
    <property type="entry name" value="Formate/glycerate dehydrogenase catalytic domain-like"/>
    <property type="match status" value="1"/>
</dbReference>
<feature type="domain" description="Alanine dehydrogenase/pyridine nucleotide transhydrogenase N-terminal" evidence="19">
    <location>
        <begin position="4"/>
        <end position="145"/>
    </location>
</feature>
<accession>A0A2S6H3G5</accession>
<reference evidence="20 21" key="1">
    <citation type="submission" date="2018-02" db="EMBL/GenBank/DDBJ databases">
        <title>Subsurface microbial communities from deep shales in Ohio and West Virginia, USA.</title>
        <authorList>
            <person name="Wrighton K."/>
        </authorList>
    </citation>
    <scope>NUCLEOTIDE SEQUENCE [LARGE SCALE GENOMIC DNA]</scope>
    <source>
        <strain evidence="20 21">OWC-G53F</strain>
    </source>
</reference>
<organism evidence="20 21">
    <name type="scientific">Methylobacter tundripaludum</name>
    <dbReference type="NCBI Taxonomy" id="173365"/>
    <lineage>
        <taxon>Bacteria</taxon>
        <taxon>Pseudomonadati</taxon>
        <taxon>Pseudomonadota</taxon>
        <taxon>Gammaproteobacteria</taxon>
        <taxon>Methylococcales</taxon>
        <taxon>Methylococcaceae</taxon>
        <taxon>Methylobacter</taxon>
    </lineage>
</organism>
<evidence type="ECO:0000256" key="3">
    <source>
        <dbReference type="ARBA" id="ARBA00005689"/>
    </source>
</evidence>
<dbReference type="SUPFAM" id="SSF51735">
    <property type="entry name" value="NAD(P)-binding Rossmann-fold domains"/>
    <property type="match status" value="1"/>
</dbReference>
<dbReference type="SMART" id="SM01002">
    <property type="entry name" value="AlaDh_PNT_C"/>
    <property type="match status" value="1"/>
</dbReference>
<evidence type="ECO:0000256" key="17">
    <source>
        <dbReference type="SAM" id="Phobius"/>
    </source>
</evidence>
<comment type="catalytic activity">
    <reaction evidence="14 16">
        <text>NAD(+) + NADPH + H(+)(in) = NADH + NADP(+) + H(+)(out)</text>
        <dbReference type="Rhea" id="RHEA:47992"/>
        <dbReference type="ChEBI" id="CHEBI:15378"/>
        <dbReference type="ChEBI" id="CHEBI:57540"/>
        <dbReference type="ChEBI" id="CHEBI:57783"/>
        <dbReference type="ChEBI" id="CHEBI:57945"/>
        <dbReference type="ChEBI" id="CHEBI:58349"/>
        <dbReference type="EC" id="7.1.1.1"/>
    </reaction>
</comment>
<comment type="subcellular location">
    <subcellularLocation>
        <location evidence="2">Cell inner membrane</location>
        <topology evidence="2">Multi-pass membrane protein</topology>
    </subcellularLocation>
</comment>
<dbReference type="GO" id="GO:0016491">
    <property type="term" value="F:oxidoreductase activity"/>
    <property type="evidence" value="ECO:0007669"/>
    <property type="project" value="InterPro"/>
</dbReference>
<dbReference type="GO" id="GO:0008750">
    <property type="term" value="F:proton-translocating NAD(P)+ transhydrogenase activity"/>
    <property type="evidence" value="ECO:0007669"/>
    <property type="project" value="UniProtKB-EC"/>
</dbReference>
<dbReference type="RefSeq" id="WP_104423351.1">
    <property type="nucleotide sequence ID" value="NZ_PTIY01000005.1"/>
</dbReference>
<dbReference type="FunFam" id="3.40.50.720:FF:000028">
    <property type="entry name" value="NAD(P) transhydrogenase subunit alpha"/>
    <property type="match status" value="1"/>
</dbReference>
<dbReference type="GO" id="GO:0006740">
    <property type="term" value="P:NADPH regeneration"/>
    <property type="evidence" value="ECO:0007669"/>
    <property type="project" value="TreeGrafter"/>
</dbReference>
<evidence type="ECO:0000259" key="18">
    <source>
        <dbReference type="SMART" id="SM01002"/>
    </source>
</evidence>
<evidence type="ECO:0000256" key="1">
    <source>
        <dbReference type="ARBA" id="ARBA00003943"/>
    </source>
</evidence>
<dbReference type="InterPro" id="IPR026255">
    <property type="entry name" value="NADP_transhyd_a"/>
</dbReference>
<dbReference type="AlphaFoldDB" id="A0A2S6H3G5"/>
<dbReference type="SMART" id="SM01003">
    <property type="entry name" value="AlaDh_PNT_N"/>
    <property type="match status" value="1"/>
</dbReference>
<comment type="function">
    <text evidence="1 16">The transhydrogenation between NADH and NADP is coupled to respiration and ATP hydrolysis and functions as a proton pump across the membrane.</text>
</comment>
<feature type="transmembrane region" description="Helical" evidence="17">
    <location>
        <begin position="435"/>
        <end position="453"/>
    </location>
</feature>
<gene>
    <name evidence="20" type="ORF">B0F88_10572</name>
</gene>
<keyword evidence="7 17" id="KW-0812">Transmembrane</keyword>
<evidence type="ECO:0000256" key="2">
    <source>
        <dbReference type="ARBA" id="ARBA00004429"/>
    </source>
</evidence>
<dbReference type="PANTHER" id="PTHR10160:SF19">
    <property type="entry name" value="PROTON-TRANSLOCATING NAD(P)(+) TRANSHYDROGENASE"/>
    <property type="match status" value="1"/>
</dbReference>
<keyword evidence="5" id="KW-1003">Cell membrane</keyword>
<evidence type="ECO:0000313" key="20">
    <source>
        <dbReference type="EMBL" id="PPK71960.1"/>
    </source>
</evidence>
<dbReference type="InterPro" id="IPR024605">
    <property type="entry name" value="NADP_transhyd_a_C"/>
</dbReference>
<dbReference type="GO" id="GO:0005886">
    <property type="term" value="C:plasma membrane"/>
    <property type="evidence" value="ECO:0007669"/>
    <property type="project" value="UniProtKB-SubCell"/>
</dbReference>
<feature type="transmembrane region" description="Helical" evidence="17">
    <location>
        <begin position="410"/>
        <end position="429"/>
    </location>
</feature>
<evidence type="ECO:0000256" key="5">
    <source>
        <dbReference type="ARBA" id="ARBA00022475"/>
    </source>
</evidence>
<dbReference type="Pfam" id="PF05222">
    <property type="entry name" value="AlaDh_PNT_N"/>
    <property type="match status" value="1"/>
</dbReference>
<dbReference type="GO" id="GO:0050661">
    <property type="term" value="F:NADP binding"/>
    <property type="evidence" value="ECO:0007669"/>
    <property type="project" value="TreeGrafter"/>
</dbReference>
<dbReference type="PANTHER" id="PTHR10160">
    <property type="entry name" value="NAD(P) TRANSHYDROGENASE"/>
    <property type="match status" value="1"/>
</dbReference>
<dbReference type="Pfam" id="PF01262">
    <property type="entry name" value="AlaDh_PNT_C"/>
    <property type="match status" value="1"/>
</dbReference>
<keyword evidence="9 16" id="KW-0521">NADP</keyword>
<dbReference type="CDD" id="cd05304">
    <property type="entry name" value="Rubrum_tdh"/>
    <property type="match status" value="1"/>
</dbReference>
<proteinExistence type="inferred from homology"/>
<keyword evidence="10 16" id="KW-1278">Translocase</keyword>
<evidence type="ECO:0000259" key="19">
    <source>
        <dbReference type="SMART" id="SM01003"/>
    </source>
</evidence>
<dbReference type="PROSITE" id="PS00837">
    <property type="entry name" value="ALADH_PNT_2"/>
    <property type="match status" value="1"/>
</dbReference>
<evidence type="ECO:0000256" key="4">
    <source>
        <dbReference type="ARBA" id="ARBA00012943"/>
    </source>
</evidence>
<evidence type="ECO:0000256" key="14">
    <source>
        <dbReference type="ARBA" id="ARBA00048202"/>
    </source>
</evidence>
<evidence type="ECO:0000256" key="13">
    <source>
        <dbReference type="ARBA" id="ARBA00023136"/>
    </source>
</evidence>
<protein>
    <recommendedName>
        <fullName evidence="15 16">NAD(P) transhydrogenase subunit alpha</fullName>
        <ecNumber evidence="4 16">7.1.1.1</ecNumber>
    </recommendedName>
</protein>
<dbReference type="InterPro" id="IPR007698">
    <property type="entry name" value="AlaDH/PNT_NAD(H)-bd"/>
</dbReference>
<keyword evidence="12 16" id="KW-0520">NAD</keyword>
<dbReference type="Pfam" id="PF12769">
    <property type="entry name" value="PNTB_4TM"/>
    <property type="match status" value="1"/>
</dbReference>
<feature type="transmembrane region" description="Helical" evidence="17">
    <location>
        <begin position="486"/>
        <end position="507"/>
    </location>
</feature>
<comment type="similarity">
    <text evidence="3 16">Belongs to the AlaDH/PNT family.</text>
</comment>
<evidence type="ECO:0000256" key="15">
    <source>
        <dbReference type="ARBA" id="ARBA00071831"/>
    </source>
</evidence>
<evidence type="ECO:0000256" key="16">
    <source>
        <dbReference type="PIRNR" id="PIRNR000203"/>
    </source>
</evidence>
<feature type="domain" description="Alanine dehydrogenase/pyridine nucleotide transhydrogenase NAD(H)-binding" evidence="18">
    <location>
        <begin position="154"/>
        <end position="318"/>
    </location>
</feature>
<evidence type="ECO:0000313" key="21">
    <source>
        <dbReference type="Proteomes" id="UP000238071"/>
    </source>
</evidence>
<dbReference type="InterPro" id="IPR007886">
    <property type="entry name" value="AlaDH/PNT_N"/>
</dbReference>
<comment type="caution">
    <text evidence="20">The sequence shown here is derived from an EMBL/GenBank/DDBJ whole genome shotgun (WGS) entry which is preliminary data.</text>
</comment>
<dbReference type="EC" id="7.1.1.1" evidence="4 16"/>
<dbReference type="Proteomes" id="UP000238071">
    <property type="component" value="Unassembled WGS sequence"/>
</dbReference>
<feature type="transmembrane region" description="Helical" evidence="17">
    <location>
        <begin position="460"/>
        <end position="480"/>
    </location>
</feature>
<keyword evidence="8 16" id="KW-0547">Nucleotide-binding</keyword>
<keyword evidence="13 17" id="KW-0472">Membrane</keyword>
<evidence type="ECO:0000256" key="7">
    <source>
        <dbReference type="ARBA" id="ARBA00022692"/>
    </source>
</evidence>
<name>A0A2S6H3G5_9GAMM</name>
<dbReference type="NCBIfam" id="NF006942">
    <property type="entry name" value="PRK09424.1"/>
    <property type="match status" value="1"/>
</dbReference>
<dbReference type="InterPro" id="IPR008143">
    <property type="entry name" value="Ala_DH/PNT_CS2"/>
</dbReference>
<keyword evidence="21" id="KW-1185">Reference proteome</keyword>
<dbReference type="InterPro" id="IPR036291">
    <property type="entry name" value="NAD(P)-bd_dom_sf"/>
</dbReference>
<dbReference type="Gene3D" id="3.40.50.720">
    <property type="entry name" value="NAD(P)-binding Rossmann-like Domain"/>
    <property type="match status" value="2"/>
</dbReference>
<dbReference type="PIRSF" id="PIRSF000203">
    <property type="entry name" value="NADP_transhydrogenase_alpha"/>
    <property type="match status" value="1"/>
</dbReference>
<evidence type="ECO:0000256" key="10">
    <source>
        <dbReference type="ARBA" id="ARBA00022967"/>
    </source>
</evidence>
<dbReference type="OrthoDB" id="9804592at2"/>
<keyword evidence="6" id="KW-0997">Cell inner membrane</keyword>
<evidence type="ECO:0000256" key="12">
    <source>
        <dbReference type="ARBA" id="ARBA00023027"/>
    </source>
</evidence>
<keyword evidence="11 17" id="KW-1133">Transmembrane helix</keyword>
<evidence type="ECO:0000256" key="9">
    <source>
        <dbReference type="ARBA" id="ARBA00022857"/>
    </source>
</evidence>
<sequence>MKIGIPKEIHPGEKRVATTPEAAEQIIKLGFSVLVESGAGVSANISDEAYKEVGVEIVDDAKTLWKSADIVMKVRAPEQHPELALDEIDLLPEGGRLISFIWPAQNDALMQKLAAKNATVLAMDSVPRMSRAQKLDALSSMANIAGYRAVIEAAQHFGRFFTGQITAAGKIPPAKVLVIGAGVAGLAAIGTAKGMGAIVRAFDTRPEVKEQIESMDAEFLLLDFKEEGAGTGGYAKTMSKEFIEAEMALFARQAMEVDIIVTTALIPGKPAPKLITEGMVESMKPGSIIVDLAAEQGGNCALTEKDQVVVKHGVTIIGYSNLPSRLANQSSQLYATNLRHLLTELCPEKNGTINVNMEDEVIRGTTVIKEGKITWPPPPPKLSASPAPQTEAPACAEVQEPKKPSVIKQFIPLVIAGLALFGIGAVAPASFMTHFTVFVLACFIGYQVIWNVTASLHTPLMSVTNAISGIIVIGALVQVSSPTLNISILAGSAILIASINIAGGFLVTRRMLEMFRK</sequence>
<evidence type="ECO:0000256" key="6">
    <source>
        <dbReference type="ARBA" id="ARBA00022519"/>
    </source>
</evidence>
<evidence type="ECO:0000256" key="8">
    <source>
        <dbReference type="ARBA" id="ARBA00022741"/>
    </source>
</evidence>
<evidence type="ECO:0000256" key="11">
    <source>
        <dbReference type="ARBA" id="ARBA00022989"/>
    </source>
</evidence>
<dbReference type="EMBL" id="PTIY01000005">
    <property type="protein sequence ID" value="PPK71960.1"/>
    <property type="molecule type" value="Genomic_DNA"/>
</dbReference>
<dbReference type="NCBIfam" id="TIGR00561">
    <property type="entry name" value="pntA"/>
    <property type="match status" value="1"/>
</dbReference>